<feature type="domain" description="AMP-dependent synthetase/ligase" evidence="2">
    <location>
        <begin position="85"/>
        <end position="398"/>
    </location>
</feature>
<keyword evidence="4" id="KW-1185">Reference proteome</keyword>
<evidence type="ECO:0000313" key="4">
    <source>
        <dbReference type="Proteomes" id="UP000886653"/>
    </source>
</evidence>
<organism evidence="3 4">
    <name type="scientific">Cronartium quercuum f. sp. fusiforme G11</name>
    <dbReference type="NCBI Taxonomy" id="708437"/>
    <lineage>
        <taxon>Eukaryota</taxon>
        <taxon>Fungi</taxon>
        <taxon>Dikarya</taxon>
        <taxon>Basidiomycota</taxon>
        <taxon>Pucciniomycotina</taxon>
        <taxon>Pucciniomycetes</taxon>
        <taxon>Pucciniales</taxon>
        <taxon>Coleosporiaceae</taxon>
        <taxon>Cronartium</taxon>
    </lineage>
</organism>
<dbReference type="Gene3D" id="3.40.50.12780">
    <property type="entry name" value="N-terminal domain of ligase-like"/>
    <property type="match status" value="1"/>
</dbReference>
<dbReference type="InterPro" id="IPR045851">
    <property type="entry name" value="AMP-bd_C_sf"/>
</dbReference>
<dbReference type="Pfam" id="PF00501">
    <property type="entry name" value="AMP-binding"/>
    <property type="match status" value="1"/>
</dbReference>
<dbReference type="AlphaFoldDB" id="A0A9P6T708"/>
<reference evidence="3" key="1">
    <citation type="submission" date="2013-11" db="EMBL/GenBank/DDBJ databases">
        <title>Genome sequence of the fusiform rust pathogen reveals effectors for host alternation and coevolution with pine.</title>
        <authorList>
            <consortium name="DOE Joint Genome Institute"/>
            <person name="Smith K."/>
            <person name="Pendleton A."/>
            <person name="Kubisiak T."/>
            <person name="Anderson C."/>
            <person name="Salamov A."/>
            <person name="Aerts A."/>
            <person name="Riley R."/>
            <person name="Clum A."/>
            <person name="Lindquist E."/>
            <person name="Ence D."/>
            <person name="Campbell M."/>
            <person name="Kronenberg Z."/>
            <person name="Feau N."/>
            <person name="Dhillon B."/>
            <person name="Hamelin R."/>
            <person name="Burleigh J."/>
            <person name="Smith J."/>
            <person name="Yandell M."/>
            <person name="Nelson C."/>
            <person name="Grigoriev I."/>
            <person name="Davis J."/>
        </authorList>
    </citation>
    <scope>NUCLEOTIDE SEQUENCE</scope>
    <source>
        <strain evidence="3">G11</strain>
    </source>
</reference>
<dbReference type="OrthoDB" id="6509636at2759"/>
<keyword evidence="1" id="KW-0472">Membrane</keyword>
<evidence type="ECO:0000256" key="1">
    <source>
        <dbReference type="SAM" id="Phobius"/>
    </source>
</evidence>
<dbReference type="GO" id="GO:0016405">
    <property type="term" value="F:CoA-ligase activity"/>
    <property type="evidence" value="ECO:0007669"/>
    <property type="project" value="TreeGrafter"/>
</dbReference>
<dbReference type="GO" id="GO:0019748">
    <property type="term" value="P:secondary metabolic process"/>
    <property type="evidence" value="ECO:0007669"/>
    <property type="project" value="TreeGrafter"/>
</dbReference>
<dbReference type="EMBL" id="MU167402">
    <property type="protein sequence ID" value="KAG0141100.1"/>
    <property type="molecule type" value="Genomic_DNA"/>
</dbReference>
<dbReference type="PANTHER" id="PTHR24096:SF295">
    <property type="entry name" value="ACETYL-COA SYNTHETASE-LIKE PROTEIN"/>
    <property type="match status" value="1"/>
</dbReference>
<feature type="transmembrane region" description="Helical" evidence="1">
    <location>
        <begin position="249"/>
        <end position="271"/>
    </location>
</feature>
<comment type="caution">
    <text evidence="3">The sequence shown here is derived from an EMBL/GenBank/DDBJ whole genome shotgun (WGS) entry which is preliminary data.</text>
</comment>
<evidence type="ECO:0000259" key="2">
    <source>
        <dbReference type="Pfam" id="PF00501"/>
    </source>
</evidence>
<evidence type="ECO:0000313" key="3">
    <source>
        <dbReference type="EMBL" id="KAG0141100.1"/>
    </source>
</evidence>
<accession>A0A9P6T708</accession>
<name>A0A9P6T708_9BASI</name>
<dbReference type="Proteomes" id="UP000886653">
    <property type="component" value="Unassembled WGS sequence"/>
</dbReference>
<proteinExistence type="predicted"/>
<dbReference type="SUPFAM" id="SSF56801">
    <property type="entry name" value="Acetyl-CoA synthetase-like"/>
    <property type="match status" value="1"/>
</dbReference>
<keyword evidence="1" id="KW-1133">Transmembrane helix</keyword>
<dbReference type="InterPro" id="IPR000873">
    <property type="entry name" value="AMP-dep_synth/lig_dom"/>
</dbReference>
<gene>
    <name evidence="3" type="ORF">CROQUDRAFT_99186</name>
</gene>
<protein>
    <recommendedName>
        <fullName evidence="2">AMP-dependent synthetase/ligase domain-containing protein</fullName>
    </recommendedName>
</protein>
<sequence>MDCLSSANQSSLGLFDFLFSNPFYLNFHQPVLFEASQTQSNPIPIYPHSLRAIALTIAKNLNETFDLHPASAHSTDPNADIISPVVMICLPNGVPFVSVLLGTLAAGLTLTLANPALKPQELCYMIATSKPVLIVGLSLALQNIRGAINLASLDYQPEIILVEDSKLSPNVKTYTTLLTPKEQGGTFKMDKSETRRRIALILWTSGTSTGKPKAIKLSHHALTFSVSALSKIHPQYRLRPQRFTGFAPFYHIFGVTNVLFVAITIGATIFIEPKFNLGSFLKLIKREKITQLHLSPPVAAMLGRLKDIKKQDFVSVTSAVSGGAPLEGDLVEDVWRKTGIWIKIGYGLSETSGVTHQIGDTIDEERLGCAGVPLEGVEVRIEGGEILVKSESMMNGYLGEGQVGSKIWFRTGDLGLLDRSGHLWITGRVKELMKVKGYQVSPSELEAFIRPIEHFQESVVGAVYDPEQASEFPRAYIVPLDQNLKSICQSTSLANSESVTNREQFACLAQLAKQAIEANCVNYKWLRGGVIFIDEIPKSDAGKILRRALGSKLNGVLVKIYDHQPRRDSRL</sequence>
<dbReference type="InterPro" id="IPR042099">
    <property type="entry name" value="ANL_N_sf"/>
</dbReference>
<dbReference type="Gene3D" id="3.30.300.30">
    <property type="match status" value="1"/>
</dbReference>
<dbReference type="PANTHER" id="PTHR24096">
    <property type="entry name" value="LONG-CHAIN-FATTY-ACID--COA LIGASE"/>
    <property type="match status" value="1"/>
</dbReference>
<keyword evidence="1" id="KW-0812">Transmembrane</keyword>